<dbReference type="GO" id="GO:0019901">
    <property type="term" value="F:protein kinase binding"/>
    <property type="evidence" value="ECO:0007669"/>
    <property type="project" value="InterPro"/>
</dbReference>
<evidence type="ECO:0000259" key="8">
    <source>
        <dbReference type="SMART" id="SM01070"/>
    </source>
</evidence>
<evidence type="ECO:0000256" key="2">
    <source>
        <dbReference type="ARBA" id="ARBA00006222"/>
    </source>
</evidence>
<dbReference type="SMART" id="SM01070">
    <property type="entry name" value="CDC37_M"/>
    <property type="match status" value="1"/>
</dbReference>
<dbReference type="SMART" id="SM01071">
    <property type="entry name" value="CDC37_N"/>
    <property type="match status" value="1"/>
</dbReference>
<keyword evidence="3" id="KW-0963">Cytoplasm</keyword>
<dbReference type="InterPro" id="IPR013874">
    <property type="entry name" value="Cdc37_Hsp90-bd"/>
</dbReference>
<dbReference type="SMART" id="SM01069">
    <property type="entry name" value="CDC37_C"/>
    <property type="match status" value="1"/>
</dbReference>
<dbReference type="GO" id="GO:0005737">
    <property type="term" value="C:cytoplasm"/>
    <property type="evidence" value="ECO:0007669"/>
    <property type="project" value="UniProtKB-SubCell"/>
</dbReference>
<dbReference type="Pfam" id="PF03234">
    <property type="entry name" value="CDC37_N"/>
    <property type="match status" value="1"/>
</dbReference>
<dbReference type="GO" id="GO:0031072">
    <property type="term" value="F:heat shock protein binding"/>
    <property type="evidence" value="ECO:0007669"/>
    <property type="project" value="TreeGrafter"/>
</dbReference>
<feature type="region of interest" description="Disordered" evidence="6">
    <location>
        <begin position="466"/>
        <end position="514"/>
    </location>
</feature>
<sequence>MPIDYSKWDKLEISDDSDIEVHPNVDKSSFIRWKQRDIHEKRAQREAEVRGLMVQKEMYTQLTKRVNRLLDNIPESNISNEEVRNRYLRSEFDPKERCTIEDNSNSPPYNEMVEDLFTQIVEDLNKEGKDGKDGKLIVEKVKEHRSKIEGVLKQIDPKLKKFEEEKHVHITSEDYHVGFDSSFINREDKEKGTKDEKNAGQPESQKTTVIETINDVKDDSGQKPSKPVDQLDELECLPETLVFSEIPAEDVKRSGRFVKNHLYIACEQQKDSLMMKAFNSQLSGDTKRTKQIVHQALLLQYLDDLFRGAVANRSEHRKDQLVDMFVDKMSDANTPAYGVFMEDLDKMYKHIVTRCEVIKQEQDEEDAKTGGGEQEGVEQIQLRSMDPGSELIVELPKAGTEEYRKFEEIPERMRTALKTKNLDEINKVFATMSVEEAEGILDIFDQCGVIQVQALLDNEEQFDELKKEYEGGGKEEDGETKGEGATKAADVIRAADSTEDSETKDDLSTADIVD</sequence>
<dbReference type="EMBL" id="CAACVR010000023">
    <property type="protein sequence ID" value="VEU22318.1"/>
    <property type="molecule type" value="Genomic_DNA"/>
</dbReference>
<dbReference type="Proteomes" id="UP000290900">
    <property type="component" value="Unassembled WGS sequence"/>
</dbReference>
<feature type="compositionally biased region" description="Polar residues" evidence="6">
    <location>
        <begin position="201"/>
        <end position="211"/>
    </location>
</feature>
<feature type="region of interest" description="Disordered" evidence="6">
    <location>
        <begin position="361"/>
        <end position="383"/>
    </location>
</feature>
<feature type="region of interest" description="Disordered" evidence="6">
    <location>
        <begin position="188"/>
        <end position="228"/>
    </location>
</feature>
<keyword evidence="4" id="KW-0143">Chaperone</keyword>
<dbReference type="SUPFAM" id="SSF101391">
    <property type="entry name" value="Hsp90 co-chaperone CDC37"/>
    <property type="match status" value="1"/>
</dbReference>
<dbReference type="InterPro" id="IPR013855">
    <property type="entry name" value="Cdc37_N_dom"/>
</dbReference>
<evidence type="ECO:0000256" key="4">
    <source>
        <dbReference type="ARBA" id="ARBA00023186"/>
    </source>
</evidence>
<evidence type="ECO:0000256" key="1">
    <source>
        <dbReference type="ARBA" id="ARBA00004496"/>
    </source>
</evidence>
<comment type="similarity">
    <text evidence="2">Belongs to the CDC37 family.</text>
</comment>
<proteinExistence type="inferred from homology"/>
<dbReference type="PANTHER" id="PTHR12800">
    <property type="entry name" value="CDC37-RELATED"/>
    <property type="match status" value="1"/>
</dbReference>
<evidence type="ECO:0000256" key="5">
    <source>
        <dbReference type="ARBA" id="ARBA00031396"/>
    </source>
</evidence>
<protein>
    <recommendedName>
        <fullName evidence="5">Hsp90 chaperone protein kinase-targeting subunit</fullName>
    </recommendedName>
</protein>
<name>A0A448YN79_BRENA</name>
<dbReference type="AlphaFoldDB" id="A0A448YN79"/>
<dbReference type="InterPro" id="IPR013873">
    <property type="entry name" value="Cdc37_C"/>
</dbReference>
<dbReference type="Pfam" id="PF08565">
    <property type="entry name" value="CDC37_M"/>
    <property type="match status" value="1"/>
</dbReference>
<evidence type="ECO:0000313" key="10">
    <source>
        <dbReference type="EMBL" id="VEU22318.1"/>
    </source>
</evidence>
<feature type="domain" description="Cdc37 C-terminal" evidence="7">
    <location>
        <begin position="393"/>
        <end position="489"/>
    </location>
</feature>
<dbReference type="GO" id="GO:0051082">
    <property type="term" value="F:unfolded protein binding"/>
    <property type="evidence" value="ECO:0007669"/>
    <property type="project" value="TreeGrafter"/>
</dbReference>
<accession>A0A448YN79</accession>
<feature type="compositionally biased region" description="Basic and acidic residues" evidence="6">
    <location>
        <begin position="188"/>
        <end position="198"/>
    </location>
</feature>
<dbReference type="Gene3D" id="1.20.58.610">
    <property type="entry name" value="Cdc37, Hsp90 binding domain"/>
    <property type="match status" value="1"/>
</dbReference>
<gene>
    <name evidence="10" type="ORF">BRENAR_LOCUS3049</name>
</gene>
<dbReference type="GO" id="GO:0051087">
    <property type="term" value="F:protein-folding chaperone binding"/>
    <property type="evidence" value="ECO:0007669"/>
    <property type="project" value="TreeGrafter"/>
</dbReference>
<organism evidence="10 11">
    <name type="scientific">Brettanomyces naardenensis</name>
    <name type="common">Yeast</name>
    <dbReference type="NCBI Taxonomy" id="13370"/>
    <lineage>
        <taxon>Eukaryota</taxon>
        <taxon>Fungi</taxon>
        <taxon>Dikarya</taxon>
        <taxon>Ascomycota</taxon>
        <taxon>Saccharomycotina</taxon>
        <taxon>Pichiomycetes</taxon>
        <taxon>Pichiales</taxon>
        <taxon>Pichiaceae</taxon>
        <taxon>Brettanomyces</taxon>
    </lineage>
</organism>
<evidence type="ECO:0000256" key="3">
    <source>
        <dbReference type="ARBA" id="ARBA00022490"/>
    </source>
</evidence>
<dbReference type="OrthoDB" id="440202at2759"/>
<evidence type="ECO:0000313" key="11">
    <source>
        <dbReference type="Proteomes" id="UP000290900"/>
    </source>
</evidence>
<dbReference type="PANTHER" id="PTHR12800:SF4">
    <property type="entry name" value="HSP90 CO-CHAPERONE CDC37"/>
    <property type="match status" value="1"/>
</dbReference>
<evidence type="ECO:0000259" key="7">
    <source>
        <dbReference type="SMART" id="SM01069"/>
    </source>
</evidence>
<dbReference type="FunCoup" id="A0A448YN79">
    <property type="interactions" value="450"/>
</dbReference>
<dbReference type="GO" id="GO:0006457">
    <property type="term" value="P:protein folding"/>
    <property type="evidence" value="ECO:0007669"/>
    <property type="project" value="TreeGrafter"/>
</dbReference>
<dbReference type="GO" id="GO:0050821">
    <property type="term" value="P:protein stabilization"/>
    <property type="evidence" value="ECO:0007669"/>
    <property type="project" value="TreeGrafter"/>
</dbReference>
<dbReference type="InterPro" id="IPR004918">
    <property type="entry name" value="Cdc37"/>
</dbReference>
<feature type="domain" description="Cdc37 N-terminal" evidence="9">
    <location>
        <begin position="2"/>
        <end position="182"/>
    </location>
</feature>
<comment type="subcellular location">
    <subcellularLocation>
        <location evidence="1">Cytoplasm</location>
    </subcellularLocation>
</comment>
<keyword evidence="11" id="KW-1185">Reference proteome</keyword>
<dbReference type="InParanoid" id="A0A448YN79"/>
<evidence type="ECO:0000259" key="9">
    <source>
        <dbReference type="SMART" id="SM01071"/>
    </source>
</evidence>
<feature type="domain" description="Cdc37 Hsp90 binding" evidence="8">
    <location>
        <begin position="198"/>
        <end position="366"/>
    </location>
</feature>
<dbReference type="STRING" id="13370.A0A448YN79"/>
<dbReference type="Pfam" id="PF08564">
    <property type="entry name" value="CDC37_C"/>
    <property type="match status" value="1"/>
</dbReference>
<feature type="compositionally biased region" description="Basic and acidic residues" evidence="6">
    <location>
        <begin position="466"/>
        <end position="484"/>
    </location>
</feature>
<reference evidence="10 11" key="1">
    <citation type="submission" date="2018-12" db="EMBL/GenBank/DDBJ databases">
        <authorList>
            <person name="Tiukova I."/>
            <person name="Dainat J."/>
        </authorList>
    </citation>
    <scope>NUCLEOTIDE SEQUENCE [LARGE SCALE GENOMIC DNA]</scope>
</reference>
<evidence type="ECO:0000256" key="6">
    <source>
        <dbReference type="SAM" id="MobiDB-lite"/>
    </source>
</evidence>
<dbReference type="InterPro" id="IPR038189">
    <property type="entry name" value="Cdc37_Hsp90-bd_sf"/>
</dbReference>